<comment type="caution">
    <text evidence="6">Lacks conserved residue(s) required for the propagation of feature annotation.</text>
</comment>
<protein>
    <recommendedName>
        <fullName evidence="6">SURF1-like protein</fullName>
    </recommendedName>
</protein>
<evidence type="ECO:0000256" key="4">
    <source>
        <dbReference type="ARBA" id="ARBA00022989"/>
    </source>
</evidence>
<gene>
    <name evidence="7" type="ORF">QNA08_06380</name>
</gene>
<dbReference type="Proteomes" id="UP001321492">
    <property type="component" value="Unassembled WGS sequence"/>
</dbReference>
<keyword evidence="6" id="KW-1003">Cell membrane</keyword>
<reference evidence="7 8" key="1">
    <citation type="submission" date="2023-05" db="EMBL/GenBank/DDBJ databases">
        <title>Chelatococcus sp. nov., a moderately thermophilic bacterium isolated from hot spring microbial mat.</title>
        <authorList>
            <person name="Hu C.-J."/>
            <person name="Li W.-J."/>
        </authorList>
    </citation>
    <scope>NUCLEOTIDE SEQUENCE [LARGE SCALE GENOMIC DNA]</scope>
    <source>
        <strain evidence="7 8">SYSU G07232</strain>
    </source>
</reference>
<dbReference type="RefSeq" id="WP_283739853.1">
    <property type="nucleotide sequence ID" value="NZ_JASJEV010000003.1"/>
</dbReference>
<keyword evidence="8" id="KW-1185">Reference proteome</keyword>
<organism evidence="7 8">
    <name type="scientific">Chelatococcus albus</name>
    <dbReference type="NCBI Taxonomy" id="3047466"/>
    <lineage>
        <taxon>Bacteria</taxon>
        <taxon>Pseudomonadati</taxon>
        <taxon>Pseudomonadota</taxon>
        <taxon>Alphaproteobacteria</taxon>
        <taxon>Hyphomicrobiales</taxon>
        <taxon>Chelatococcaceae</taxon>
        <taxon>Chelatococcus</taxon>
    </lineage>
</organism>
<evidence type="ECO:0000256" key="3">
    <source>
        <dbReference type="ARBA" id="ARBA00022692"/>
    </source>
</evidence>
<accession>A0ABT7AER4</accession>
<proteinExistence type="inferred from homology"/>
<dbReference type="InterPro" id="IPR002994">
    <property type="entry name" value="Surf1/Shy1"/>
</dbReference>
<evidence type="ECO:0000256" key="2">
    <source>
        <dbReference type="ARBA" id="ARBA00007165"/>
    </source>
</evidence>
<dbReference type="PANTHER" id="PTHR23427">
    <property type="entry name" value="SURFEIT LOCUS PROTEIN"/>
    <property type="match status" value="1"/>
</dbReference>
<evidence type="ECO:0000256" key="1">
    <source>
        <dbReference type="ARBA" id="ARBA00004370"/>
    </source>
</evidence>
<dbReference type="Pfam" id="PF02104">
    <property type="entry name" value="SURF1"/>
    <property type="match status" value="1"/>
</dbReference>
<evidence type="ECO:0000313" key="7">
    <source>
        <dbReference type="EMBL" id="MDJ1157857.1"/>
    </source>
</evidence>
<feature type="transmembrane region" description="Helical" evidence="6">
    <location>
        <begin position="221"/>
        <end position="239"/>
    </location>
</feature>
<dbReference type="InterPro" id="IPR045214">
    <property type="entry name" value="Surf1/Surf4"/>
</dbReference>
<dbReference type="EMBL" id="JASJEV010000003">
    <property type="protein sequence ID" value="MDJ1157857.1"/>
    <property type="molecule type" value="Genomic_DNA"/>
</dbReference>
<dbReference type="CDD" id="cd06662">
    <property type="entry name" value="SURF1"/>
    <property type="match status" value="1"/>
</dbReference>
<name>A0ABT7AER4_9HYPH</name>
<comment type="caution">
    <text evidence="7">The sequence shown here is derived from an EMBL/GenBank/DDBJ whole genome shotgun (WGS) entry which is preliminary data.</text>
</comment>
<sequence length="245" mass="26897">MPRLRPLLLPGLLTLAALAVLLSLGTWQLGRKAWKDELLARIEARIHATPGEIVREEEWPAWKVAEDEYRRARLTGTFRHDAEVLVHGNSPRDPRSGSVLPGYYVLTPLVRDDGTTVIVNRGFVPLDRRAPDTRPDGQVAGAVTVTGVVRAPEEGGWFVPQNDAAKGEWFTRDVAAIAAAKKLQRVAPFYVDADAAPNPGGWPRGGLTVVNFPNNHLEYALTWYGLAVGAAGVFIAWAWRRLRGA</sequence>
<dbReference type="PANTHER" id="PTHR23427:SF2">
    <property type="entry name" value="SURFEIT LOCUS PROTEIN 1"/>
    <property type="match status" value="1"/>
</dbReference>
<evidence type="ECO:0000256" key="6">
    <source>
        <dbReference type="RuleBase" id="RU363076"/>
    </source>
</evidence>
<evidence type="ECO:0000256" key="5">
    <source>
        <dbReference type="ARBA" id="ARBA00023136"/>
    </source>
</evidence>
<keyword evidence="3 6" id="KW-0812">Transmembrane</keyword>
<evidence type="ECO:0000313" key="8">
    <source>
        <dbReference type="Proteomes" id="UP001321492"/>
    </source>
</evidence>
<dbReference type="PROSITE" id="PS50895">
    <property type="entry name" value="SURF1"/>
    <property type="match status" value="1"/>
</dbReference>
<keyword evidence="5 6" id="KW-0472">Membrane</keyword>
<comment type="similarity">
    <text evidence="2 6">Belongs to the SURF1 family.</text>
</comment>
<comment type="subcellular location">
    <subcellularLocation>
        <location evidence="6">Cell membrane</location>
        <topology evidence="6">Multi-pass membrane protein</topology>
    </subcellularLocation>
    <subcellularLocation>
        <location evidence="1">Membrane</location>
    </subcellularLocation>
</comment>
<keyword evidence="4 6" id="KW-1133">Transmembrane helix</keyword>